<name>A0AAQ3K990_9LILI</name>
<protein>
    <submittedName>
        <fullName evidence="2">Uncharacterized protein</fullName>
    </submittedName>
</protein>
<feature type="chain" id="PRO_5043055230" evidence="1">
    <location>
        <begin position="28"/>
        <end position="178"/>
    </location>
</feature>
<organism evidence="2 3">
    <name type="scientific">Canna indica</name>
    <name type="common">Indian-shot</name>
    <dbReference type="NCBI Taxonomy" id="4628"/>
    <lineage>
        <taxon>Eukaryota</taxon>
        <taxon>Viridiplantae</taxon>
        <taxon>Streptophyta</taxon>
        <taxon>Embryophyta</taxon>
        <taxon>Tracheophyta</taxon>
        <taxon>Spermatophyta</taxon>
        <taxon>Magnoliopsida</taxon>
        <taxon>Liliopsida</taxon>
        <taxon>Zingiberales</taxon>
        <taxon>Cannaceae</taxon>
        <taxon>Canna</taxon>
    </lineage>
</organism>
<reference evidence="2 3" key="1">
    <citation type="submission" date="2023-10" db="EMBL/GenBank/DDBJ databases">
        <title>Chromosome-scale genome assembly provides insights into flower coloration mechanisms of Canna indica.</title>
        <authorList>
            <person name="Li C."/>
        </authorList>
    </citation>
    <scope>NUCLEOTIDE SEQUENCE [LARGE SCALE GENOMIC DNA]</scope>
    <source>
        <tissue evidence="2">Flower</tissue>
    </source>
</reference>
<dbReference type="PANTHER" id="PTHR31676">
    <property type="entry name" value="T31J12.3 PROTEIN-RELATED"/>
    <property type="match status" value="1"/>
</dbReference>
<dbReference type="Gene3D" id="2.30.240.10">
    <property type="entry name" value="At5g01610-like"/>
    <property type="match status" value="1"/>
</dbReference>
<gene>
    <name evidence="2" type="ORF">Cni_G12931</name>
</gene>
<sequence length="178" mass="20123">MPSSSPHVVLLLVFLLVPFLFLPSLAAAGVQPLQSNGTTIYDVLPDYALPPGILPDMVKSYSIASNGRIEVTLYTSCYVDFEYVIYYEPRVSGYLSYGSISNLEGIQIRSYLIWYDVNAIMVDVPSSEYIYFQFGWVTRKLGIDQFQHIHSCRGSLSLFQRAKKVVRNVFESIFAPQL</sequence>
<proteinExistence type="predicted"/>
<accession>A0AAQ3K990</accession>
<feature type="signal peptide" evidence="1">
    <location>
        <begin position="1"/>
        <end position="27"/>
    </location>
</feature>
<evidence type="ECO:0000256" key="1">
    <source>
        <dbReference type="SAM" id="SignalP"/>
    </source>
</evidence>
<dbReference type="InterPro" id="IPR007493">
    <property type="entry name" value="DUF538"/>
</dbReference>
<keyword evidence="1" id="KW-0732">Signal</keyword>
<dbReference type="AlphaFoldDB" id="A0AAQ3K990"/>
<dbReference type="InterPro" id="IPR036758">
    <property type="entry name" value="At5g01610-like"/>
</dbReference>
<dbReference type="Pfam" id="PF04398">
    <property type="entry name" value="DUF538"/>
    <property type="match status" value="1"/>
</dbReference>
<dbReference type="SUPFAM" id="SSF141562">
    <property type="entry name" value="At5g01610-like"/>
    <property type="match status" value="1"/>
</dbReference>
<evidence type="ECO:0000313" key="3">
    <source>
        <dbReference type="Proteomes" id="UP001327560"/>
    </source>
</evidence>
<dbReference type="PANTHER" id="PTHR31676:SF71">
    <property type="entry name" value="EXPRESSED PROTEIN"/>
    <property type="match status" value="1"/>
</dbReference>
<dbReference type="EMBL" id="CP136893">
    <property type="protein sequence ID" value="WOL04210.1"/>
    <property type="molecule type" value="Genomic_DNA"/>
</dbReference>
<evidence type="ECO:0000313" key="2">
    <source>
        <dbReference type="EMBL" id="WOL04210.1"/>
    </source>
</evidence>
<keyword evidence="3" id="KW-1185">Reference proteome</keyword>
<dbReference type="Proteomes" id="UP001327560">
    <property type="component" value="Chromosome 4"/>
</dbReference>